<evidence type="ECO:0000313" key="3">
    <source>
        <dbReference type="EMBL" id="PIO25551.1"/>
    </source>
</evidence>
<dbReference type="EMBL" id="KV947792">
    <property type="protein sequence ID" value="PIO25551.1"/>
    <property type="molecule type" value="Genomic_DNA"/>
</dbReference>
<dbReference type="SUPFAM" id="SSF46689">
    <property type="entry name" value="Homeodomain-like"/>
    <property type="match status" value="1"/>
</dbReference>
<dbReference type="InterPro" id="IPR036388">
    <property type="entry name" value="WH-like_DNA-bd_sf"/>
</dbReference>
<dbReference type="Gene3D" id="1.10.10.10">
    <property type="entry name" value="Winged helix-like DNA-binding domain superfamily/Winged helix DNA-binding domain"/>
    <property type="match status" value="1"/>
</dbReference>
<evidence type="ECO:0000256" key="1">
    <source>
        <dbReference type="SAM" id="MobiDB-lite"/>
    </source>
</evidence>
<name>A0A2G9RE73_AQUCT</name>
<feature type="region of interest" description="Disordered" evidence="1">
    <location>
        <begin position="182"/>
        <end position="205"/>
    </location>
</feature>
<dbReference type="AlphaFoldDB" id="A0A2G9RE73"/>
<organism evidence="3 4">
    <name type="scientific">Aquarana catesbeiana</name>
    <name type="common">American bullfrog</name>
    <name type="synonym">Rana catesbeiana</name>
    <dbReference type="NCBI Taxonomy" id="8400"/>
    <lineage>
        <taxon>Eukaryota</taxon>
        <taxon>Metazoa</taxon>
        <taxon>Chordata</taxon>
        <taxon>Craniata</taxon>
        <taxon>Vertebrata</taxon>
        <taxon>Euteleostomi</taxon>
        <taxon>Amphibia</taxon>
        <taxon>Batrachia</taxon>
        <taxon>Anura</taxon>
        <taxon>Neobatrachia</taxon>
        <taxon>Ranoidea</taxon>
        <taxon>Ranidae</taxon>
        <taxon>Aquarana</taxon>
    </lineage>
</organism>
<gene>
    <name evidence="3" type="ORF">AB205_0200290</name>
</gene>
<feature type="compositionally biased region" description="Acidic residues" evidence="1">
    <location>
        <begin position="182"/>
        <end position="192"/>
    </location>
</feature>
<evidence type="ECO:0000313" key="4">
    <source>
        <dbReference type="Proteomes" id="UP000228934"/>
    </source>
</evidence>
<dbReference type="Proteomes" id="UP000228934">
    <property type="component" value="Unassembled WGS sequence"/>
</dbReference>
<dbReference type="InterPro" id="IPR009057">
    <property type="entry name" value="Homeodomain-like_sf"/>
</dbReference>
<feature type="region of interest" description="Disordered" evidence="1">
    <location>
        <begin position="124"/>
        <end position="147"/>
    </location>
</feature>
<protein>
    <recommendedName>
        <fullName evidence="2">Transposase IS30-like HTH domain-containing protein</fullName>
    </recommendedName>
</protein>
<dbReference type="Pfam" id="PF13936">
    <property type="entry name" value="HTH_38"/>
    <property type="match status" value="1"/>
</dbReference>
<reference evidence="4" key="1">
    <citation type="journal article" date="2017" name="Nat. Commun.">
        <title>The North American bullfrog draft genome provides insight into hormonal regulation of long noncoding RNA.</title>
        <authorList>
            <person name="Hammond S.A."/>
            <person name="Warren R.L."/>
            <person name="Vandervalk B.P."/>
            <person name="Kucuk E."/>
            <person name="Khan H."/>
            <person name="Gibb E.A."/>
            <person name="Pandoh P."/>
            <person name="Kirk H."/>
            <person name="Zhao Y."/>
            <person name="Jones M."/>
            <person name="Mungall A.J."/>
            <person name="Coope R."/>
            <person name="Pleasance S."/>
            <person name="Moore R.A."/>
            <person name="Holt R.A."/>
            <person name="Round J.M."/>
            <person name="Ohora S."/>
            <person name="Walle B.V."/>
            <person name="Veldhoen N."/>
            <person name="Helbing C.C."/>
            <person name="Birol I."/>
        </authorList>
    </citation>
    <scope>NUCLEOTIDE SEQUENCE [LARGE SCALE GENOMIC DNA]</scope>
</reference>
<keyword evidence="4" id="KW-1185">Reference proteome</keyword>
<dbReference type="OrthoDB" id="3263820at2759"/>
<evidence type="ECO:0000259" key="2">
    <source>
        <dbReference type="Pfam" id="PF13936"/>
    </source>
</evidence>
<feature type="domain" description="Transposase IS30-like HTH" evidence="2">
    <location>
        <begin position="4"/>
        <end position="46"/>
    </location>
</feature>
<dbReference type="InterPro" id="IPR025246">
    <property type="entry name" value="IS30-like_HTH"/>
</dbReference>
<sequence length="205" mass="23650">MAKKRQLTVEDRQTIVDLKREGLSCREIAKKVQVSVNAVSYTVKRHSETGGNWDRNRSGRPKATTKMEDKFLRITSRRNEQLTAQELRAQLNLGRHKQVSLSTVNRRLHAAGLSSLVSAGRPLPKVQTKKKKKVEPSLKVQMKKNKKKVEEPLLKVQMKKKKPLLRVQEEEEEPFLNVQVVELEEEEEEEEGEKEKKRLGHAVQT</sequence>
<proteinExistence type="predicted"/>
<accession>A0A2G9RE73</accession>